<dbReference type="GO" id="GO:0005524">
    <property type="term" value="F:ATP binding"/>
    <property type="evidence" value="ECO:0007669"/>
    <property type="project" value="UniProtKB-KW"/>
</dbReference>
<protein>
    <recommendedName>
        <fullName evidence="6">Myosin motor domain-containing protein</fullName>
    </recommendedName>
</protein>
<dbReference type="AlphaFoldDB" id="A0A1S8X7X6"/>
<comment type="caution">
    <text evidence="5">Lacks conserved residue(s) required for the propagation of feature annotation.</text>
</comment>
<keyword evidence="2" id="KW-0067">ATP-binding</keyword>
<keyword evidence="8" id="KW-1185">Reference proteome</keyword>
<name>A0A1S8X7X6_OPIVI</name>
<feature type="domain" description="Myosin motor" evidence="6">
    <location>
        <begin position="1"/>
        <end position="79"/>
    </location>
</feature>
<dbReference type="InterPro" id="IPR001609">
    <property type="entry name" value="Myosin_head_motor_dom-like"/>
</dbReference>
<dbReference type="GO" id="GO:0003779">
    <property type="term" value="F:actin binding"/>
    <property type="evidence" value="ECO:0007669"/>
    <property type="project" value="UniProtKB-KW"/>
</dbReference>
<gene>
    <name evidence="7" type="ORF">X801_01331</name>
</gene>
<keyword evidence="1" id="KW-0547">Nucleotide-binding</keyword>
<keyword evidence="3 5" id="KW-0518">Myosin</keyword>
<proteinExistence type="inferred from homology"/>
<dbReference type="Gene3D" id="3.40.850.10">
    <property type="entry name" value="Kinesin motor domain"/>
    <property type="match status" value="1"/>
</dbReference>
<evidence type="ECO:0000256" key="5">
    <source>
        <dbReference type="PROSITE-ProRule" id="PRU00782"/>
    </source>
</evidence>
<dbReference type="EMBL" id="KV891690">
    <property type="protein sequence ID" value="OON22766.1"/>
    <property type="molecule type" value="Genomic_DNA"/>
</dbReference>
<sequence>MFRNPSIIIGAKTTNFLLETCRVVRQGPKERNYHVFYEILSSLDDKTKQVHHLGNVEDYYYLPLWSSYIVVLLNSQEDT</sequence>
<dbReference type="Pfam" id="PF00063">
    <property type="entry name" value="Myosin_head"/>
    <property type="match status" value="1"/>
</dbReference>
<evidence type="ECO:0000256" key="1">
    <source>
        <dbReference type="ARBA" id="ARBA00022741"/>
    </source>
</evidence>
<dbReference type="InterPro" id="IPR036961">
    <property type="entry name" value="Kinesin_motor_dom_sf"/>
</dbReference>
<evidence type="ECO:0000313" key="7">
    <source>
        <dbReference type="EMBL" id="OON22766.1"/>
    </source>
</evidence>
<dbReference type="Proteomes" id="UP000243686">
    <property type="component" value="Unassembled WGS sequence"/>
</dbReference>
<dbReference type="GO" id="GO:0016459">
    <property type="term" value="C:myosin complex"/>
    <property type="evidence" value="ECO:0007669"/>
    <property type="project" value="UniProtKB-KW"/>
</dbReference>
<evidence type="ECO:0000313" key="8">
    <source>
        <dbReference type="Proteomes" id="UP000243686"/>
    </source>
</evidence>
<dbReference type="PANTHER" id="PTHR22692:SF26">
    <property type="entry name" value="SH3 DOMAIN-CONTAINING PROTEIN"/>
    <property type="match status" value="1"/>
</dbReference>
<organism evidence="7 8">
    <name type="scientific">Opisthorchis viverrini</name>
    <name type="common">Southeast Asian liver fluke</name>
    <dbReference type="NCBI Taxonomy" id="6198"/>
    <lineage>
        <taxon>Eukaryota</taxon>
        <taxon>Metazoa</taxon>
        <taxon>Spiralia</taxon>
        <taxon>Lophotrochozoa</taxon>
        <taxon>Platyhelminthes</taxon>
        <taxon>Trematoda</taxon>
        <taxon>Digenea</taxon>
        <taxon>Opisthorchiida</taxon>
        <taxon>Opisthorchiata</taxon>
        <taxon>Opisthorchiidae</taxon>
        <taxon>Opisthorchis</taxon>
    </lineage>
</organism>
<evidence type="ECO:0000259" key="6">
    <source>
        <dbReference type="PROSITE" id="PS51456"/>
    </source>
</evidence>
<evidence type="ECO:0000256" key="4">
    <source>
        <dbReference type="ARBA" id="ARBA00023175"/>
    </source>
</evidence>
<dbReference type="PROSITE" id="PS51456">
    <property type="entry name" value="MYOSIN_MOTOR"/>
    <property type="match status" value="1"/>
</dbReference>
<evidence type="ECO:0000256" key="2">
    <source>
        <dbReference type="ARBA" id="ARBA00022840"/>
    </source>
</evidence>
<accession>A0A1S8X7X6</accession>
<dbReference type="SUPFAM" id="SSF52540">
    <property type="entry name" value="P-loop containing nucleoside triphosphate hydrolases"/>
    <property type="match status" value="1"/>
</dbReference>
<dbReference type="GO" id="GO:0003774">
    <property type="term" value="F:cytoskeletal motor activity"/>
    <property type="evidence" value="ECO:0007669"/>
    <property type="project" value="InterPro"/>
</dbReference>
<dbReference type="PANTHER" id="PTHR22692">
    <property type="entry name" value="MYOSIN VII, XV"/>
    <property type="match status" value="1"/>
</dbReference>
<keyword evidence="5" id="KW-0009">Actin-binding</keyword>
<dbReference type="InterPro" id="IPR027417">
    <property type="entry name" value="P-loop_NTPase"/>
</dbReference>
<keyword evidence="4" id="KW-0505">Motor protein</keyword>
<dbReference type="InterPro" id="IPR051567">
    <property type="entry name" value="Unconventional_Myosin_ATPase"/>
</dbReference>
<evidence type="ECO:0000256" key="3">
    <source>
        <dbReference type="ARBA" id="ARBA00023123"/>
    </source>
</evidence>
<reference evidence="7 8" key="1">
    <citation type="submission" date="2015-03" db="EMBL/GenBank/DDBJ databases">
        <title>Draft genome of the nematode, Opisthorchis viverrini.</title>
        <authorList>
            <person name="Mitreva M."/>
        </authorList>
    </citation>
    <scope>NUCLEOTIDE SEQUENCE [LARGE SCALE GENOMIC DNA]</scope>
    <source>
        <strain evidence="7">Khon Kaen</strain>
    </source>
</reference>
<comment type="similarity">
    <text evidence="5">Belongs to the TRAFAC class myosin-kinesin ATPase superfamily. Myosin family.</text>
</comment>